<protein>
    <submittedName>
        <fullName evidence="2">MBL fold metallo-hydrolase</fullName>
    </submittedName>
</protein>
<evidence type="ECO:0000313" key="2">
    <source>
        <dbReference type="EMBL" id="HED30451.1"/>
    </source>
</evidence>
<dbReference type="Proteomes" id="UP000886335">
    <property type="component" value="Unassembled WGS sequence"/>
</dbReference>
<reference evidence="2" key="1">
    <citation type="journal article" date="2020" name="mSystems">
        <title>Genome- and Community-Level Interaction Insights into Carbon Utilization and Element Cycling Functions of Hydrothermarchaeota in Hydrothermal Sediment.</title>
        <authorList>
            <person name="Zhou Z."/>
            <person name="Liu Y."/>
            <person name="Xu W."/>
            <person name="Pan J."/>
            <person name="Luo Z.H."/>
            <person name="Li M."/>
        </authorList>
    </citation>
    <scope>NUCLEOTIDE SEQUENCE [LARGE SCALE GENOMIC DNA]</scope>
    <source>
        <strain evidence="2">SpSt-1181</strain>
    </source>
</reference>
<dbReference type="AlphaFoldDB" id="A0A831SP85"/>
<name>A0A831SP85_PROAE</name>
<proteinExistence type="predicted"/>
<organism evidence="2">
    <name type="scientific">Prosthecochloris aestuarii</name>
    <dbReference type="NCBI Taxonomy" id="1102"/>
    <lineage>
        <taxon>Bacteria</taxon>
        <taxon>Pseudomonadati</taxon>
        <taxon>Chlorobiota</taxon>
        <taxon>Chlorobiia</taxon>
        <taxon>Chlorobiales</taxon>
        <taxon>Chlorobiaceae</taxon>
        <taxon>Prosthecochloris</taxon>
    </lineage>
</organism>
<dbReference type="Gene3D" id="3.60.15.10">
    <property type="entry name" value="Ribonuclease Z/Hydroxyacylglutathione hydrolase-like"/>
    <property type="match status" value="1"/>
</dbReference>
<feature type="compositionally biased region" description="Polar residues" evidence="1">
    <location>
        <begin position="13"/>
        <end position="24"/>
    </location>
</feature>
<dbReference type="EMBL" id="DSBW01000047">
    <property type="protein sequence ID" value="HED30451.1"/>
    <property type="molecule type" value="Genomic_DNA"/>
</dbReference>
<feature type="region of interest" description="Disordered" evidence="1">
    <location>
        <begin position="1"/>
        <end position="24"/>
    </location>
</feature>
<comment type="caution">
    <text evidence="2">The sequence shown here is derived from an EMBL/GenBank/DDBJ whole genome shotgun (WGS) entry which is preliminary data.</text>
</comment>
<dbReference type="InterPro" id="IPR036866">
    <property type="entry name" value="RibonucZ/Hydroxyglut_hydro"/>
</dbReference>
<gene>
    <name evidence="2" type="ORF">ENN50_01915</name>
</gene>
<sequence length="53" mass="6040">ATRVFPGHDYGSAPQSTISGEKQSNPFLLQPDLESFIHLKENWAEYKRRHAIA</sequence>
<accession>A0A831SP85</accession>
<feature type="non-terminal residue" evidence="2">
    <location>
        <position position="1"/>
    </location>
</feature>
<evidence type="ECO:0000256" key="1">
    <source>
        <dbReference type="SAM" id="MobiDB-lite"/>
    </source>
</evidence>